<name>A0ABR8EYK1_NOSLI</name>
<feature type="domain" description="Glycosyltransferase 2-like" evidence="2">
    <location>
        <begin position="3"/>
        <end position="172"/>
    </location>
</feature>
<feature type="transmembrane region" description="Helical" evidence="1">
    <location>
        <begin position="254"/>
        <end position="277"/>
    </location>
</feature>
<dbReference type="Pfam" id="PF00535">
    <property type="entry name" value="Glycos_transf_2"/>
    <property type="match status" value="1"/>
</dbReference>
<dbReference type="CDD" id="cd00761">
    <property type="entry name" value="Glyco_tranf_GTA_type"/>
    <property type="match status" value="1"/>
</dbReference>
<protein>
    <submittedName>
        <fullName evidence="3">Glycosyltransferase</fullName>
    </submittedName>
</protein>
<reference evidence="3 4" key="1">
    <citation type="journal article" date="2020" name="ISME J.">
        <title>Comparative genomics reveals insights into cyanobacterial evolution and habitat adaptation.</title>
        <authorList>
            <person name="Chen M.Y."/>
            <person name="Teng W.K."/>
            <person name="Zhao L."/>
            <person name="Hu C.X."/>
            <person name="Zhou Y.K."/>
            <person name="Han B.P."/>
            <person name="Song L.R."/>
            <person name="Shu W.S."/>
        </authorList>
    </citation>
    <scope>NUCLEOTIDE SEQUENCE [LARGE SCALE GENOMIC DNA]</scope>
    <source>
        <strain evidence="3 4">FACHB-391</strain>
    </source>
</reference>
<keyword evidence="1" id="KW-0472">Membrane</keyword>
<dbReference type="PANTHER" id="PTHR43685">
    <property type="entry name" value="GLYCOSYLTRANSFERASE"/>
    <property type="match status" value="1"/>
</dbReference>
<comment type="caution">
    <text evidence="3">The sequence shown here is derived from an EMBL/GenBank/DDBJ whole genome shotgun (WGS) entry which is preliminary data.</text>
</comment>
<dbReference type="EMBL" id="JACJTE010000020">
    <property type="protein sequence ID" value="MBD2562669.1"/>
    <property type="molecule type" value="Genomic_DNA"/>
</dbReference>
<sequence>MDIVICTYNNAALLDRVLTAISLQKGSKIYNSSVLVVDNNCTDETADIVNKHINSRLIPNLRRIVEQKQGLTHARLCGIKNTTSEWLAFVDDDCLLSENWIDKAIQFAASHPNCGAFGGKVVLNWEITPSPILVKHSGKYAAYERGETSKQLNRSNYQIPGAGLVLRRTALEKSGWLDKQLLNDREGKKLSAGGDSEIVLRILNAGYQLWYTPDCVLHHFIPTKRISETYLFNLMYGFGAAAPYIAAMRWNRSYYIWLLVSILRIFKGFLQVIACYVKASINPNNKAEALIMWNWTKGQIHSLFTIIRMGREEHIIWLSLFQKTLIT</sequence>
<evidence type="ECO:0000259" key="2">
    <source>
        <dbReference type="Pfam" id="PF00535"/>
    </source>
</evidence>
<keyword evidence="1" id="KW-0812">Transmembrane</keyword>
<gene>
    <name evidence="3" type="ORF">H6G95_19020</name>
</gene>
<dbReference type="SUPFAM" id="SSF53448">
    <property type="entry name" value="Nucleotide-diphospho-sugar transferases"/>
    <property type="match status" value="1"/>
</dbReference>
<dbReference type="Gene3D" id="3.90.550.10">
    <property type="entry name" value="Spore Coat Polysaccharide Biosynthesis Protein SpsA, Chain A"/>
    <property type="match status" value="1"/>
</dbReference>
<keyword evidence="4" id="KW-1185">Reference proteome</keyword>
<organism evidence="3 4">
    <name type="scientific">Nostoc linckia FACHB-391</name>
    <dbReference type="NCBI Taxonomy" id="2692906"/>
    <lineage>
        <taxon>Bacteria</taxon>
        <taxon>Bacillati</taxon>
        <taxon>Cyanobacteriota</taxon>
        <taxon>Cyanophyceae</taxon>
        <taxon>Nostocales</taxon>
        <taxon>Nostocaceae</taxon>
        <taxon>Nostoc</taxon>
    </lineage>
</organism>
<feature type="transmembrane region" description="Helical" evidence="1">
    <location>
        <begin position="230"/>
        <end position="248"/>
    </location>
</feature>
<dbReference type="Proteomes" id="UP000604661">
    <property type="component" value="Unassembled WGS sequence"/>
</dbReference>
<dbReference type="InterPro" id="IPR050834">
    <property type="entry name" value="Glycosyltransf_2"/>
</dbReference>
<dbReference type="PANTHER" id="PTHR43685:SF14">
    <property type="entry name" value="GLYCOSYLTRANSFERASE 2-LIKE DOMAIN-CONTAINING PROTEIN"/>
    <property type="match status" value="1"/>
</dbReference>
<evidence type="ECO:0000313" key="4">
    <source>
        <dbReference type="Proteomes" id="UP000604661"/>
    </source>
</evidence>
<dbReference type="InterPro" id="IPR029044">
    <property type="entry name" value="Nucleotide-diphossugar_trans"/>
</dbReference>
<proteinExistence type="predicted"/>
<accession>A0ABR8EYK1</accession>
<keyword evidence="1" id="KW-1133">Transmembrane helix</keyword>
<dbReference type="InterPro" id="IPR001173">
    <property type="entry name" value="Glyco_trans_2-like"/>
</dbReference>
<evidence type="ECO:0000256" key="1">
    <source>
        <dbReference type="SAM" id="Phobius"/>
    </source>
</evidence>
<evidence type="ECO:0000313" key="3">
    <source>
        <dbReference type="EMBL" id="MBD2562669.1"/>
    </source>
</evidence>